<dbReference type="Proteomes" id="UP000233517">
    <property type="component" value="Unassembled WGS sequence"/>
</dbReference>
<organism evidence="2 3">
    <name type="scientific">Candidatus Falkowbacteria bacterium HGW-Falkowbacteria-1</name>
    <dbReference type="NCBI Taxonomy" id="2013768"/>
    <lineage>
        <taxon>Bacteria</taxon>
        <taxon>Candidatus Falkowiibacteriota</taxon>
    </lineage>
</organism>
<comment type="caution">
    <text evidence="2">The sequence shown here is derived from an EMBL/GenBank/DDBJ whole genome shotgun (WGS) entry which is preliminary data.</text>
</comment>
<dbReference type="SMART" id="SM01325">
    <property type="entry name" value="DUF3160"/>
    <property type="match status" value="1"/>
</dbReference>
<gene>
    <name evidence="2" type="ORF">CVU82_00020</name>
</gene>
<evidence type="ECO:0000313" key="2">
    <source>
        <dbReference type="EMBL" id="PKM91590.1"/>
    </source>
</evidence>
<evidence type="ECO:0000313" key="3">
    <source>
        <dbReference type="Proteomes" id="UP000233517"/>
    </source>
</evidence>
<dbReference type="Pfam" id="PF11369">
    <property type="entry name" value="DUF3160"/>
    <property type="match status" value="1"/>
</dbReference>
<proteinExistence type="predicted"/>
<dbReference type="EMBL" id="PHAI01000001">
    <property type="protein sequence ID" value="PKM91590.1"/>
    <property type="molecule type" value="Genomic_DNA"/>
</dbReference>
<reference evidence="2 3" key="1">
    <citation type="journal article" date="2017" name="ISME J.">
        <title>Potential for microbial H2 and metal transformations associated with novel bacteria and archaea in deep terrestrial subsurface sediments.</title>
        <authorList>
            <person name="Hernsdorf A.W."/>
            <person name="Amano Y."/>
            <person name="Miyakawa K."/>
            <person name="Ise K."/>
            <person name="Suzuki Y."/>
            <person name="Anantharaman K."/>
            <person name="Probst A."/>
            <person name="Burstein D."/>
            <person name="Thomas B.C."/>
            <person name="Banfield J.F."/>
        </authorList>
    </citation>
    <scope>NUCLEOTIDE SEQUENCE [LARGE SCALE GENOMIC DNA]</scope>
    <source>
        <strain evidence="2">HGW-Falkowbacteria-1</strain>
    </source>
</reference>
<keyword evidence="1" id="KW-0812">Transmembrane</keyword>
<name>A0A2N2EA33_9BACT</name>
<feature type="transmembrane region" description="Helical" evidence="1">
    <location>
        <begin position="7"/>
        <end position="28"/>
    </location>
</feature>
<evidence type="ECO:0008006" key="4">
    <source>
        <dbReference type="Google" id="ProtNLM"/>
    </source>
</evidence>
<dbReference type="AlphaFoldDB" id="A0A2N2EA33"/>
<sequence>MSDNSKKLILIIFAFIIIVVAVPFFIFMNKEKVVSSPKTQNNTEEKGEIKESDNAVISGLEESIESSRSLGRLPLGEEKIGFDFSQEDESTYIEYLSFLDFYEKIENDVEPSFSDFTLPLNVKTDVVNYYDLSRRLNIDPYLNNLGSDGFSVIDNQLVAKNFYDIYDELYEKKIPTFLSSDFLIYYHQQSMKKIFKDIESNIFYKNLWDINYILYEKAKKRYEDKLLEIGNVNDRVLEAERLVAAYFATSLELLKPRADQIAANGDLSNPNLFSFFEGDIYSFSLPDYLKVDVLKEVEFIKAKNQTLKSPVLLYDRDYKDFVVPTEYSVNAKLNNFYLATKWLSSTFPLHYRGDDCPDCYLDFDDWRVSIITSVFIANDIFNSHDLKNDWARIYKTLAFFKGLRGDLSYVHYRDALVNVFGNDYDIEKIFNDNNSESVENLYKLQSKILEYEFLDIEGAFDKNDPKDKPRLGVKMLADFYWPNDYIFDELSYPKVSSYQSDALPKNNVTGCKLAGETVRCNGFSLDVMSLIFNKSLSDNPYYEENSKYENYRQQMNWLKGQIEKFPQIWHYNNYWQTLKIIKDYLESDKQKLPIFTKNSNWQTKELYTSVGAWINLQLPIDSLKVHQKFQRVMIDSTDSDFIRNNYIEPNLDLINEQLSSTLMVYEMFSLLKVTEELRSVFMDLEDMKEKLEKVKTIMTKELRDEDLSMEELNFISVFAREYKTEKQESKVLVIDGKNNKKISYDISNPKLLIAIFRRNGSNYFSVGPIFSYTEK</sequence>
<evidence type="ECO:0000256" key="1">
    <source>
        <dbReference type="SAM" id="Phobius"/>
    </source>
</evidence>
<keyword evidence="1" id="KW-0472">Membrane</keyword>
<keyword evidence="1" id="KW-1133">Transmembrane helix</keyword>
<dbReference type="InterPro" id="IPR022601">
    <property type="entry name" value="DUF3160"/>
</dbReference>
<accession>A0A2N2EA33</accession>
<protein>
    <recommendedName>
        <fullName evidence="4">DUF3160 domain-containing protein</fullName>
    </recommendedName>
</protein>